<evidence type="ECO:0000313" key="1">
    <source>
        <dbReference type="EMBL" id="KIY23388.1"/>
    </source>
</evidence>
<accession>A0A0D6ZFK1</accession>
<reference evidence="1 2" key="1">
    <citation type="submission" date="2015-01" db="EMBL/GenBank/DDBJ databases">
        <title>Draft genome sequences of the supercritical CO2 tolerant bacteria Bacillus subterraneus MITOT1 and Bacillus cereus MIT0214.</title>
        <authorList>
            <person name="Peet K.C."/>
            <person name="Thompson J.R."/>
        </authorList>
    </citation>
    <scope>NUCLEOTIDE SEQUENCE [LARGE SCALE GENOMIC DNA]</scope>
    <source>
        <strain evidence="1 2">MITOT1</strain>
    </source>
</reference>
<dbReference type="EMBL" id="JXIQ01000019">
    <property type="protein sequence ID" value="KIY23388.1"/>
    <property type="molecule type" value="Genomic_DNA"/>
</dbReference>
<name>A0A0D6ZFK1_9BACI</name>
<dbReference type="PATRIC" id="fig|285983.3.peg.2632"/>
<gene>
    <name evidence="1" type="ORF">UB32_03460</name>
</gene>
<protein>
    <submittedName>
        <fullName evidence="1">Uncharacterized protein</fullName>
    </submittedName>
</protein>
<keyword evidence="2" id="KW-1185">Reference proteome</keyword>
<dbReference type="OrthoDB" id="2655258at2"/>
<dbReference type="RefSeq" id="WP_044391226.1">
    <property type="nucleotide sequence ID" value="NZ_JXIQ01000019.1"/>
</dbReference>
<dbReference type="AlphaFoldDB" id="A0A0D6ZFK1"/>
<dbReference type="Proteomes" id="UP000032512">
    <property type="component" value="Unassembled WGS sequence"/>
</dbReference>
<comment type="caution">
    <text evidence="1">The sequence shown here is derived from an EMBL/GenBank/DDBJ whole genome shotgun (WGS) entry which is preliminary data.</text>
</comment>
<evidence type="ECO:0000313" key="2">
    <source>
        <dbReference type="Proteomes" id="UP000032512"/>
    </source>
</evidence>
<proteinExistence type="predicted"/>
<organism evidence="1 2">
    <name type="scientific">Mesobacillus subterraneus</name>
    <dbReference type="NCBI Taxonomy" id="285983"/>
    <lineage>
        <taxon>Bacteria</taxon>
        <taxon>Bacillati</taxon>
        <taxon>Bacillota</taxon>
        <taxon>Bacilli</taxon>
        <taxon>Bacillales</taxon>
        <taxon>Bacillaceae</taxon>
        <taxon>Mesobacillus</taxon>
    </lineage>
</organism>
<sequence>MIRIFGLSILMLICIYLVYAYPQIAQKNTDLETNTTLLEDLESNQDILETIIPELEYLHEETLDKVVDGYIVETYREYEFYRDKAGNIIKQVPTSNYEYIRYKDY</sequence>